<evidence type="ECO:0000256" key="3">
    <source>
        <dbReference type="PROSITE-ProRule" id="PRU00708"/>
    </source>
</evidence>
<dbReference type="SUPFAM" id="SSF81901">
    <property type="entry name" value="HCP-like"/>
    <property type="match status" value="1"/>
</dbReference>
<dbReference type="PANTHER" id="PTHR45717:SF40">
    <property type="entry name" value="TETRATRICOPEPTIDE-LIKE HELICAL DOMAIN-CONTAINING PROTEIN-RELATED"/>
    <property type="match status" value="1"/>
</dbReference>
<organism evidence="4 5">
    <name type="scientific">Lactuca saligna</name>
    <name type="common">Willowleaf lettuce</name>
    <dbReference type="NCBI Taxonomy" id="75948"/>
    <lineage>
        <taxon>Eukaryota</taxon>
        <taxon>Viridiplantae</taxon>
        <taxon>Streptophyta</taxon>
        <taxon>Embryophyta</taxon>
        <taxon>Tracheophyta</taxon>
        <taxon>Spermatophyta</taxon>
        <taxon>Magnoliopsida</taxon>
        <taxon>eudicotyledons</taxon>
        <taxon>Gunneridae</taxon>
        <taxon>Pentapetalae</taxon>
        <taxon>asterids</taxon>
        <taxon>campanulids</taxon>
        <taxon>Asterales</taxon>
        <taxon>Asteraceae</taxon>
        <taxon>Cichorioideae</taxon>
        <taxon>Cichorieae</taxon>
        <taxon>Lactucinae</taxon>
        <taxon>Lactuca</taxon>
    </lineage>
</organism>
<evidence type="ECO:0000313" key="4">
    <source>
        <dbReference type="EMBL" id="CAI9280002.1"/>
    </source>
</evidence>
<dbReference type="NCBIfam" id="TIGR00756">
    <property type="entry name" value="PPR"/>
    <property type="match status" value="1"/>
</dbReference>
<dbReference type="Pfam" id="PF01535">
    <property type="entry name" value="PPR"/>
    <property type="match status" value="4"/>
</dbReference>
<dbReference type="PANTHER" id="PTHR45717">
    <property type="entry name" value="OS12G0527900 PROTEIN"/>
    <property type="match status" value="1"/>
</dbReference>
<evidence type="ECO:0000313" key="5">
    <source>
        <dbReference type="Proteomes" id="UP001177003"/>
    </source>
</evidence>
<feature type="repeat" description="PPR" evidence="3">
    <location>
        <begin position="355"/>
        <end position="389"/>
    </location>
</feature>
<evidence type="ECO:0008006" key="6">
    <source>
        <dbReference type="Google" id="ProtNLM"/>
    </source>
</evidence>
<keyword evidence="5" id="KW-1185">Reference proteome</keyword>
<gene>
    <name evidence="4" type="ORF">LSALG_LOCUS19769</name>
</gene>
<dbReference type="GO" id="GO:0003729">
    <property type="term" value="F:mRNA binding"/>
    <property type="evidence" value="ECO:0007669"/>
    <property type="project" value="UniProtKB-ARBA"/>
</dbReference>
<dbReference type="EMBL" id="OX465080">
    <property type="protein sequence ID" value="CAI9280002.1"/>
    <property type="molecule type" value="Genomic_DNA"/>
</dbReference>
<comment type="similarity">
    <text evidence="1">Belongs to the PPR family. P subfamily.</text>
</comment>
<accession>A0AA36E2Y0</accession>
<protein>
    <recommendedName>
        <fullName evidence="6">Pentacotripeptide-repeat region of PRORP domain-containing protein</fullName>
    </recommendedName>
</protein>
<dbReference type="InterPro" id="IPR011990">
    <property type="entry name" value="TPR-like_helical_dom_sf"/>
</dbReference>
<dbReference type="PROSITE" id="PS51375">
    <property type="entry name" value="PPR"/>
    <property type="match status" value="1"/>
</dbReference>
<keyword evidence="2" id="KW-0677">Repeat</keyword>
<sequence length="521" mass="59874">MMAFRSYNFADHSLLSNSNRISRILFKNSFSSTIAQSPIIRNHDALYKRISPAAITAKTSIVSILDQWVQEGKNIVADELKNMIKVFRNHNRYSQALQLSEWMTNRSYLDQSSGNLAIHLDLISRVHGLEQAEKFFESIPDSLKNFKVYGTLLNCYAFKKSLTKAEATMEKMKQLGFMTTHSYHSMLSLYTKTENHEKLVKLIDQMDKANVRYHRQTYYILLTAYASFDIKSMENLLAYMEANPYLPLDWHVYIILAKGYLNFNQVEKTLEMLKKSEENIFQNTKGVAYEILLTMYASLGKKDHVYRIWNLYKKTWRKVDNKGYHHMVSSLVKLDDIDGVEKIVEEWESVTPMFDFWVANVLVNGYSKKGDWKKAEAFVERLVSEGKKPPRSTWDILATVFCKNGEMEKALDAMRKAILSNGDHWKLNEVTLRTCVKYLEENGEMEVAKELLKSSEGCRDLKFVSNVVEQQAQSNQLPPLSLRSHLLQILNNVQIPGVFLSFCASDSLASGAVCSPSEAVD</sequence>
<dbReference type="GO" id="GO:0005739">
    <property type="term" value="C:mitochondrion"/>
    <property type="evidence" value="ECO:0007669"/>
    <property type="project" value="TreeGrafter"/>
</dbReference>
<dbReference type="AlphaFoldDB" id="A0AA36E2Y0"/>
<dbReference type="Proteomes" id="UP001177003">
    <property type="component" value="Chromosome 4"/>
</dbReference>
<dbReference type="InterPro" id="IPR002885">
    <property type="entry name" value="PPR_rpt"/>
</dbReference>
<name>A0AA36E2Y0_LACSI</name>
<proteinExistence type="inferred from homology"/>
<dbReference type="Gene3D" id="1.25.40.10">
    <property type="entry name" value="Tetratricopeptide repeat domain"/>
    <property type="match status" value="3"/>
</dbReference>
<reference evidence="4" key="1">
    <citation type="submission" date="2023-04" db="EMBL/GenBank/DDBJ databases">
        <authorList>
            <person name="Vijverberg K."/>
            <person name="Xiong W."/>
            <person name="Schranz E."/>
        </authorList>
    </citation>
    <scope>NUCLEOTIDE SEQUENCE</scope>
</reference>
<evidence type="ECO:0000256" key="2">
    <source>
        <dbReference type="ARBA" id="ARBA00022737"/>
    </source>
</evidence>
<evidence type="ECO:0000256" key="1">
    <source>
        <dbReference type="ARBA" id="ARBA00007626"/>
    </source>
</evidence>